<dbReference type="GO" id="GO:0006355">
    <property type="term" value="P:regulation of DNA-templated transcription"/>
    <property type="evidence" value="ECO:0007669"/>
    <property type="project" value="InterPro"/>
</dbReference>
<evidence type="ECO:0000256" key="2">
    <source>
        <dbReference type="ARBA" id="ARBA00012438"/>
    </source>
</evidence>
<dbReference type="Pfam" id="PF00512">
    <property type="entry name" value="HisKA"/>
    <property type="match status" value="1"/>
</dbReference>
<evidence type="ECO:0000259" key="16">
    <source>
        <dbReference type="PROSITE" id="PS50112"/>
    </source>
</evidence>
<dbReference type="InterPro" id="IPR003594">
    <property type="entry name" value="HATPase_dom"/>
</dbReference>
<dbReference type="GO" id="GO:0005524">
    <property type="term" value="F:ATP binding"/>
    <property type="evidence" value="ECO:0007669"/>
    <property type="project" value="UniProtKB-KW"/>
</dbReference>
<dbReference type="NCBIfam" id="NF008293">
    <property type="entry name" value="PRK11073.1"/>
    <property type="match status" value="1"/>
</dbReference>
<evidence type="ECO:0000313" key="18">
    <source>
        <dbReference type="Proteomes" id="UP000559987"/>
    </source>
</evidence>
<comment type="caution">
    <text evidence="17">The sequence shown here is derived from an EMBL/GenBank/DDBJ whole genome shotgun (WGS) entry which is preliminary data.</text>
</comment>
<dbReference type="Proteomes" id="UP000559987">
    <property type="component" value="Unassembled WGS sequence"/>
</dbReference>
<dbReference type="AlphaFoldDB" id="A0A839UKP0"/>
<dbReference type="NCBIfam" id="TIGR00229">
    <property type="entry name" value="sensory_box"/>
    <property type="match status" value="1"/>
</dbReference>
<protein>
    <recommendedName>
        <fullName evidence="12">Sensory histidine kinase/phosphatase NtrB</fullName>
        <ecNumber evidence="2">2.7.13.3</ecNumber>
    </recommendedName>
    <alternativeName>
        <fullName evidence="13">Nitrogen regulation protein NR(II)</fullName>
    </alternativeName>
    <alternativeName>
        <fullName evidence="14">Nitrogen regulator II</fullName>
    </alternativeName>
</protein>
<keyword evidence="4 17" id="KW-0808">Transferase</keyword>
<dbReference type="InterPro" id="IPR036890">
    <property type="entry name" value="HATPase_C_sf"/>
</dbReference>
<dbReference type="InterPro" id="IPR003661">
    <property type="entry name" value="HisK_dim/P_dom"/>
</dbReference>
<dbReference type="SMART" id="SM00091">
    <property type="entry name" value="PAS"/>
    <property type="match status" value="1"/>
</dbReference>
<accession>A0A839UKP0</accession>
<gene>
    <name evidence="17" type="ORF">FHS30_000325</name>
</gene>
<dbReference type="SUPFAM" id="SSF47384">
    <property type="entry name" value="Homodimeric domain of signal transducing histidine kinase"/>
    <property type="match status" value="1"/>
</dbReference>
<keyword evidence="18" id="KW-1185">Reference proteome</keyword>
<keyword evidence="6 17" id="KW-0418">Kinase</keyword>
<organism evidence="17 18">
    <name type="scientific">Simiduia aestuariiviva</name>
    <dbReference type="NCBI Taxonomy" id="1510459"/>
    <lineage>
        <taxon>Bacteria</taxon>
        <taxon>Pseudomonadati</taxon>
        <taxon>Pseudomonadota</taxon>
        <taxon>Gammaproteobacteria</taxon>
        <taxon>Cellvibrionales</taxon>
        <taxon>Cellvibrionaceae</taxon>
        <taxon>Simiduia</taxon>
    </lineage>
</organism>
<dbReference type="InterPro" id="IPR005467">
    <property type="entry name" value="His_kinase_dom"/>
</dbReference>
<dbReference type="GO" id="GO:0000155">
    <property type="term" value="F:phosphorelay sensor kinase activity"/>
    <property type="evidence" value="ECO:0007669"/>
    <property type="project" value="InterPro"/>
</dbReference>
<evidence type="ECO:0000256" key="4">
    <source>
        <dbReference type="ARBA" id="ARBA00022679"/>
    </source>
</evidence>
<evidence type="ECO:0000256" key="13">
    <source>
        <dbReference type="ARBA" id="ARBA00042313"/>
    </source>
</evidence>
<evidence type="ECO:0000256" key="12">
    <source>
        <dbReference type="ARBA" id="ARBA00039567"/>
    </source>
</evidence>
<evidence type="ECO:0000256" key="7">
    <source>
        <dbReference type="ARBA" id="ARBA00022801"/>
    </source>
</evidence>
<comment type="catalytic activity">
    <reaction evidence="1">
        <text>ATP + protein L-histidine = ADP + protein N-phospho-L-histidine.</text>
        <dbReference type="EC" id="2.7.13.3"/>
    </reaction>
</comment>
<evidence type="ECO:0000256" key="5">
    <source>
        <dbReference type="ARBA" id="ARBA00022741"/>
    </source>
</evidence>
<dbReference type="InterPro" id="IPR013767">
    <property type="entry name" value="PAS_fold"/>
</dbReference>
<dbReference type="Pfam" id="PF02518">
    <property type="entry name" value="HATPase_c"/>
    <property type="match status" value="1"/>
</dbReference>
<dbReference type="EMBL" id="JACHXZ010000001">
    <property type="protein sequence ID" value="MBB3167149.1"/>
    <property type="molecule type" value="Genomic_DNA"/>
</dbReference>
<evidence type="ECO:0000256" key="1">
    <source>
        <dbReference type="ARBA" id="ARBA00000085"/>
    </source>
</evidence>
<dbReference type="GO" id="GO:0016787">
    <property type="term" value="F:hydrolase activity"/>
    <property type="evidence" value="ECO:0007669"/>
    <property type="project" value="UniProtKB-KW"/>
</dbReference>
<evidence type="ECO:0000256" key="10">
    <source>
        <dbReference type="ARBA" id="ARBA00023231"/>
    </source>
</evidence>
<keyword evidence="5" id="KW-0547">Nucleotide-binding</keyword>
<evidence type="ECO:0000256" key="11">
    <source>
        <dbReference type="ARBA" id="ARBA00037696"/>
    </source>
</evidence>
<dbReference type="EC" id="2.7.13.3" evidence="2"/>
<dbReference type="PROSITE" id="PS50112">
    <property type="entry name" value="PAS"/>
    <property type="match status" value="1"/>
</dbReference>
<keyword evidence="10" id="KW-0535">Nitrogen fixation</keyword>
<dbReference type="SMART" id="SM00388">
    <property type="entry name" value="HisKA"/>
    <property type="match status" value="1"/>
</dbReference>
<dbReference type="SUPFAM" id="SSF55874">
    <property type="entry name" value="ATPase domain of HSP90 chaperone/DNA topoisomerase II/histidine kinase"/>
    <property type="match status" value="1"/>
</dbReference>
<feature type="domain" description="Histidine kinase" evidence="15">
    <location>
        <begin position="137"/>
        <end position="353"/>
    </location>
</feature>
<dbReference type="SUPFAM" id="SSF55785">
    <property type="entry name" value="PYP-like sensor domain (PAS domain)"/>
    <property type="match status" value="1"/>
</dbReference>
<keyword evidence="9" id="KW-0902">Two-component regulatory system</keyword>
<dbReference type="PRINTS" id="PR00344">
    <property type="entry name" value="BCTRLSENSOR"/>
</dbReference>
<evidence type="ECO:0000313" key="17">
    <source>
        <dbReference type="EMBL" id="MBB3167149.1"/>
    </source>
</evidence>
<keyword evidence="7" id="KW-0378">Hydrolase</keyword>
<dbReference type="InterPro" id="IPR035965">
    <property type="entry name" value="PAS-like_dom_sf"/>
</dbReference>
<reference evidence="17 18" key="1">
    <citation type="submission" date="2020-08" db="EMBL/GenBank/DDBJ databases">
        <title>Genomic Encyclopedia of Type Strains, Phase III (KMG-III): the genomes of soil and plant-associated and newly described type strains.</title>
        <authorList>
            <person name="Whitman W."/>
        </authorList>
    </citation>
    <scope>NUCLEOTIDE SEQUENCE [LARGE SCALE GENOMIC DNA]</scope>
    <source>
        <strain evidence="17 18">CECT 8571</strain>
    </source>
</reference>
<dbReference type="Pfam" id="PF00989">
    <property type="entry name" value="PAS"/>
    <property type="match status" value="1"/>
</dbReference>
<name>A0A839UKP0_9GAMM</name>
<dbReference type="Gene3D" id="3.30.450.20">
    <property type="entry name" value="PAS domain"/>
    <property type="match status" value="1"/>
</dbReference>
<dbReference type="Gene3D" id="3.30.565.10">
    <property type="entry name" value="Histidine kinase-like ATPase, C-terminal domain"/>
    <property type="match status" value="1"/>
</dbReference>
<evidence type="ECO:0000256" key="3">
    <source>
        <dbReference type="ARBA" id="ARBA00022553"/>
    </source>
</evidence>
<evidence type="ECO:0000259" key="15">
    <source>
        <dbReference type="PROSITE" id="PS50109"/>
    </source>
</evidence>
<feature type="domain" description="PAS" evidence="16">
    <location>
        <begin position="4"/>
        <end position="59"/>
    </location>
</feature>
<comment type="function">
    <text evidence="11">Member of the two-component regulatory system NtrB/NtrC, which controls expression of the nitrogen-regulated (ntr) genes in response to nitrogen limitation. Under conditions of nitrogen limitation, NtrB autophosphorylates and transfers the phosphoryl group to NtrC. In the presence of nitrogen, acts as a phosphatase that dephosphorylates and inactivates NtrC.</text>
</comment>
<dbReference type="Gene3D" id="1.10.287.130">
    <property type="match status" value="1"/>
</dbReference>
<keyword evidence="3" id="KW-0597">Phosphoprotein</keyword>
<dbReference type="RefSeq" id="WP_183907627.1">
    <property type="nucleotide sequence ID" value="NZ_JACHXZ010000001.1"/>
</dbReference>
<dbReference type="CDD" id="cd00130">
    <property type="entry name" value="PAS"/>
    <property type="match status" value="1"/>
</dbReference>
<dbReference type="InterPro" id="IPR036097">
    <property type="entry name" value="HisK_dim/P_sf"/>
</dbReference>
<evidence type="ECO:0000256" key="8">
    <source>
        <dbReference type="ARBA" id="ARBA00022840"/>
    </source>
</evidence>
<dbReference type="InterPro" id="IPR000014">
    <property type="entry name" value="PAS"/>
</dbReference>
<dbReference type="CDD" id="cd00082">
    <property type="entry name" value="HisKA"/>
    <property type="match status" value="1"/>
</dbReference>
<proteinExistence type="predicted"/>
<sequence>MTKSELSFKTLLDSLNTAVVVADANLRIQHINPAAEMLLAVSGERVVGEQMVNFVHESEAALQDLQEAINEQHQFTRRRAEWTLGNGTHLTVDYSVTPISQPHGLLIEIQPLDRLLRISREEALLSAQDTSRNLVRGMAHEIKNPLGGIRGAAQLLARELDDGNLKEYTQVIIEEADRLRNLVDRMLGPRQPPNFAPINIHQVLERVCVLVDAESGGQVTITRDYDPSIPDLGGDAEQLVQATLNVVRNAMQALQENNVEEGHIALRTRVQRQFTIGRFHYGLVCRIDIIDNGPGIPKELIEDIFYPMISGRAEGTGLGLAISQQLINQHHGLIECESWPGQTQFTLYIPMEQPNAKD</sequence>
<dbReference type="SMART" id="SM00387">
    <property type="entry name" value="HATPase_c"/>
    <property type="match status" value="1"/>
</dbReference>
<dbReference type="PANTHER" id="PTHR43065">
    <property type="entry name" value="SENSOR HISTIDINE KINASE"/>
    <property type="match status" value="1"/>
</dbReference>
<evidence type="ECO:0000256" key="9">
    <source>
        <dbReference type="ARBA" id="ARBA00023012"/>
    </source>
</evidence>
<dbReference type="InterPro" id="IPR004358">
    <property type="entry name" value="Sig_transdc_His_kin-like_C"/>
</dbReference>
<evidence type="ECO:0000256" key="6">
    <source>
        <dbReference type="ARBA" id="ARBA00022777"/>
    </source>
</evidence>
<evidence type="ECO:0000256" key="14">
    <source>
        <dbReference type="ARBA" id="ARBA00043094"/>
    </source>
</evidence>
<keyword evidence="8" id="KW-0067">ATP-binding</keyword>
<dbReference type="PROSITE" id="PS50109">
    <property type="entry name" value="HIS_KIN"/>
    <property type="match status" value="1"/>
</dbReference>
<dbReference type="PANTHER" id="PTHR43065:SF16">
    <property type="entry name" value="SENSORY HISTIDINE KINASE_PHOSPHATASE NTRB"/>
    <property type="match status" value="1"/>
</dbReference>